<dbReference type="Proteomes" id="UP000184300">
    <property type="component" value="Unassembled WGS sequence"/>
</dbReference>
<dbReference type="EMBL" id="KV878901">
    <property type="protein sequence ID" value="OJJ82612.1"/>
    <property type="molecule type" value="Genomic_DNA"/>
</dbReference>
<sequence length="72" mass="8263">EIAPEPLPLIHPPHELLVSAYELFFSLFSHFQRVIACFLAQIICVTAQRLNGRQTAPTYQTMPYKQYGQTRA</sequence>
<keyword evidence="2" id="KW-1185">Reference proteome</keyword>
<protein>
    <submittedName>
        <fullName evidence="1">Uncharacterized protein</fullName>
    </submittedName>
</protein>
<dbReference type="AlphaFoldDB" id="A0A1L9VFK9"/>
<dbReference type="GeneID" id="34463217"/>
<gene>
    <name evidence="1" type="ORF">ASPGLDRAFT_48710</name>
</gene>
<evidence type="ECO:0000313" key="2">
    <source>
        <dbReference type="Proteomes" id="UP000184300"/>
    </source>
</evidence>
<dbReference type="RefSeq" id="XP_022399310.1">
    <property type="nucleotide sequence ID" value="XM_022546956.1"/>
</dbReference>
<reference evidence="2" key="1">
    <citation type="journal article" date="2017" name="Genome Biol.">
        <title>Comparative genomics reveals high biological diversity and specific adaptations in the industrially and medically important fungal genus Aspergillus.</title>
        <authorList>
            <person name="de Vries R.P."/>
            <person name="Riley R."/>
            <person name="Wiebenga A."/>
            <person name="Aguilar-Osorio G."/>
            <person name="Amillis S."/>
            <person name="Uchima C.A."/>
            <person name="Anderluh G."/>
            <person name="Asadollahi M."/>
            <person name="Askin M."/>
            <person name="Barry K."/>
            <person name="Battaglia E."/>
            <person name="Bayram O."/>
            <person name="Benocci T."/>
            <person name="Braus-Stromeyer S.A."/>
            <person name="Caldana C."/>
            <person name="Canovas D."/>
            <person name="Cerqueira G.C."/>
            <person name="Chen F."/>
            <person name="Chen W."/>
            <person name="Choi C."/>
            <person name="Clum A."/>
            <person name="Dos Santos R.A."/>
            <person name="Damasio A.R."/>
            <person name="Diallinas G."/>
            <person name="Emri T."/>
            <person name="Fekete E."/>
            <person name="Flipphi M."/>
            <person name="Freyberg S."/>
            <person name="Gallo A."/>
            <person name="Gournas C."/>
            <person name="Habgood R."/>
            <person name="Hainaut M."/>
            <person name="Harispe M.L."/>
            <person name="Henrissat B."/>
            <person name="Hilden K.S."/>
            <person name="Hope R."/>
            <person name="Hossain A."/>
            <person name="Karabika E."/>
            <person name="Karaffa L."/>
            <person name="Karanyi Z."/>
            <person name="Krasevec N."/>
            <person name="Kuo A."/>
            <person name="Kusch H."/>
            <person name="LaButti K."/>
            <person name="Lagendijk E.L."/>
            <person name="Lapidus A."/>
            <person name="Levasseur A."/>
            <person name="Lindquist E."/>
            <person name="Lipzen A."/>
            <person name="Logrieco A.F."/>
            <person name="MacCabe A."/>
            <person name="Maekelae M.R."/>
            <person name="Malavazi I."/>
            <person name="Melin P."/>
            <person name="Meyer V."/>
            <person name="Mielnichuk N."/>
            <person name="Miskei M."/>
            <person name="Molnar A.P."/>
            <person name="Mule G."/>
            <person name="Ngan C.Y."/>
            <person name="Orejas M."/>
            <person name="Orosz E."/>
            <person name="Ouedraogo J.P."/>
            <person name="Overkamp K.M."/>
            <person name="Park H.-S."/>
            <person name="Perrone G."/>
            <person name="Piumi F."/>
            <person name="Punt P.J."/>
            <person name="Ram A.F."/>
            <person name="Ramon A."/>
            <person name="Rauscher S."/>
            <person name="Record E."/>
            <person name="Riano-Pachon D.M."/>
            <person name="Robert V."/>
            <person name="Roehrig J."/>
            <person name="Ruller R."/>
            <person name="Salamov A."/>
            <person name="Salih N.S."/>
            <person name="Samson R.A."/>
            <person name="Sandor E."/>
            <person name="Sanguinetti M."/>
            <person name="Schuetze T."/>
            <person name="Sepcic K."/>
            <person name="Shelest E."/>
            <person name="Sherlock G."/>
            <person name="Sophianopoulou V."/>
            <person name="Squina F.M."/>
            <person name="Sun H."/>
            <person name="Susca A."/>
            <person name="Todd R.B."/>
            <person name="Tsang A."/>
            <person name="Unkles S.E."/>
            <person name="van de Wiele N."/>
            <person name="van Rossen-Uffink D."/>
            <person name="Oliveira J.V."/>
            <person name="Vesth T.C."/>
            <person name="Visser J."/>
            <person name="Yu J.-H."/>
            <person name="Zhou M."/>
            <person name="Andersen M.R."/>
            <person name="Archer D.B."/>
            <person name="Baker S.E."/>
            <person name="Benoit I."/>
            <person name="Brakhage A.A."/>
            <person name="Braus G.H."/>
            <person name="Fischer R."/>
            <person name="Frisvad J.C."/>
            <person name="Goldman G.H."/>
            <person name="Houbraken J."/>
            <person name="Oakley B."/>
            <person name="Pocsi I."/>
            <person name="Scazzocchio C."/>
            <person name="Seiboth B."/>
            <person name="vanKuyk P.A."/>
            <person name="Wortman J."/>
            <person name="Dyer P.S."/>
            <person name="Grigoriev I.V."/>
        </authorList>
    </citation>
    <scope>NUCLEOTIDE SEQUENCE [LARGE SCALE GENOMIC DNA]</scope>
    <source>
        <strain evidence="2">CBS 516.65</strain>
    </source>
</reference>
<evidence type="ECO:0000313" key="1">
    <source>
        <dbReference type="EMBL" id="OJJ82612.1"/>
    </source>
</evidence>
<name>A0A1L9VFK9_ASPGL</name>
<organism evidence="1 2">
    <name type="scientific">Aspergillus glaucus CBS 516.65</name>
    <dbReference type="NCBI Taxonomy" id="1160497"/>
    <lineage>
        <taxon>Eukaryota</taxon>
        <taxon>Fungi</taxon>
        <taxon>Dikarya</taxon>
        <taxon>Ascomycota</taxon>
        <taxon>Pezizomycotina</taxon>
        <taxon>Eurotiomycetes</taxon>
        <taxon>Eurotiomycetidae</taxon>
        <taxon>Eurotiales</taxon>
        <taxon>Aspergillaceae</taxon>
        <taxon>Aspergillus</taxon>
        <taxon>Aspergillus subgen. Aspergillus</taxon>
    </lineage>
</organism>
<dbReference type="VEuPathDB" id="FungiDB:ASPGLDRAFT_48710"/>
<proteinExistence type="predicted"/>
<accession>A0A1L9VFK9</accession>
<feature type="non-terminal residue" evidence="1">
    <location>
        <position position="1"/>
    </location>
</feature>